<evidence type="ECO:0000256" key="5">
    <source>
        <dbReference type="ARBA" id="ARBA00024042"/>
    </source>
</evidence>
<evidence type="ECO:0000256" key="4">
    <source>
        <dbReference type="ARBA" id="ARBA00023002"/>
    </source>
</evidence>
<dbReference type="PANTHER" id="PTHR10578">
    <property type="entry name" value="S -2-HYDROXY-ACID OXIDASE-RELATED"/>
    <property type="match status" value="1"/>
</dbReference>
<proteinExistence type="inferred from homology"/>
<evidence type="ECO:0000256" key="6">
    <source>
        <dbReference type="PIRSR" id="PIRSR000138-1"/>
    </source>
</evidence>
<accession>A0A3D9UPM9</accession>
<dbReference type="Proteomes" id="UP000256253">
    <property type="component" value="Unassembled WGS sequence"/>
</dbReference>
<feature type="binding site" evidence="7">
    <location>
        <position position="249"/>
    </location>
    <ligand>
        <name>FMN</name>
        <dbReference type="ChEBI" id="CHEBI:58210"/>
    </ligand>
</feature>
<dbReference type="InterPro" id="IPR037396">
    <property type="entry name" value="FMN_HAD"/>
</dbReference>
<feature type="binding site" evidence="7">
    <location>
        <position position="157"/>
    </location>
    <ligand>
        <name>FMN</name>
        <dbReference type="ChEBI" id="CHEBI:58210"/>
    </ligand>
</feature>
<dbReference type="RefSeq" id="WP_211308434.1">
    <property type="nucleotide sequence ID" value="NZ_QTUA01000001.1"/>
</dbReference>
<name>A0A3D9UPM9_9MICO</name>
<feature type="binding site" evidence="7">
    <location>
        <begin position="282"/>
        <end position="286"/>
    </location>
    <ligand>
        <name>FMN</name>
        <dbReference type="ChEBI" id="CHEBI:58210"/>
    </ligand>
</feature>
<feature type="binding site" evidence="7">
    <location>
        <position position="166"/>
    </location>
    <ligand>
        <name>glyoxylate</name>
        <dbReference type="ChEBI" id="CHEBI:36655"/>
    </ligand>
</feature>
<evidence type="ECO:0000259" key="8">
    <source>
        <dbReference type="PROSITE" id="PS51349"/>
    </source>
</evidence>
<dbReference type="SUPFAM" id="SSF51395">
    <property type="entry name" value="FMN-linked oxidoreductases"/>
    <property type="match status" value="1"/>
</dbReference>
<feature type="binding site" evidence="7">
    <location>
        <position position="108"/>
    </location>
    <ligand>
        <name>FMN</name>
        <dbReference type="ChEBI" id="CHEBI:58210"/>
    </ligand>
</feature>
<gene>
    <name evidence="9" type="ORF">DFJ65_2469</name>
</gene>
<comment type="cofactor">
    <cofactor evidence="1">
        <name>FMN</name>
        <dbReference type="ChEBI" id="CHEBI:58210"/>
    </cofactor>
</comment>
<feature type="binding site" evidence="7">
    <location>
        <position position="254"/>
    </location>
    <ligand>
        <name>glyoxylate</name>
        <dbReference type="ChEBI" id="CHEBI:36655"/>
    </ligand>
</feature>
<evidence type="ECO:0000256" key="3">
    <source>
        <dbReference type="ARBA" id="ARBA00022643"/>
    </source>
</evidence>
<evidence type="ECO:0000256" key="2">
    <source>
        <dbReference type="ARBA" id="ARBA00022630"/>
    </source>
</evidence>
<keyword evidence="4" id="KW-0560">Oxidoreductase</keyword>
<dbReference type="EMBL" id="QTUA01000001">
    <property type="protein sequence ID" value="REF31402.1"/>
    <property type="molecule type" value="Genomic_DNA"/>
</dbReference>
<evidence type="ECO:0000256" key="7">
    <source>
        <dbReference type="PIRSR" id="PIRSR000138-2"/>
    </source>
</evidence>
<feature type="binding site" evidence="7">
    <location>
        <position position="131"/>
    </location>
    <ligand>
        <name>glyoxylate</name>
        <dbReference type="ChEBI" id="CHEBI:36655"/>
    </ligand>
</feature>
<keyword evidence="10" id="KW-1185">Reference proteome</keyword>
<sequence length="355" mass="36961">MDAPMHPLIDGFRRTAQAELDPPFWEYVSRGCGYGVSVGAAESSWASYRLLPRALRDVSRIDTRLELFGDFATPVGVAPTAFHRLAHDEGEVATAAGAARAGSPFVLSSRSTTRIEHVAAAAAGPWWFQVYVTLDRAVTEAMVRRAVAAGATALALTVDTPYVGHRNIPGSGRPMDLSDDLALVNMAEHLSAAQRDDPWAFIDQDPSIGLDTIGWLRQISGLPVIVKGVLRPDDARAFVDAGAAAVWVSSHGGRQLDRAISPAHALPGIVAAVGGSVPVVVDGGVRTGFDVLTALGLGASAVFVGRPAVWALAADGAGGVEALLAELTEELRHVMGLAGVVDLADLRSAGLVDGG</sequence>
<reference evidence="9 10" key="1">
    <citation type="submission" date="2018-08" db="EMBL/GenBank/DDBJ databases">
        <title>Sequencing the genomes of 1000 actinobacteria strains.</title>
        <authorList>
            <person name="Klenk H.-P."/>
        </authorList>
    </citation>
    <scope>NUCLEOTIDE SEQUENCE [LARGE SCALE GENOMIC DNA]</scope>
    <source>
        <strain evidence="9 10">DSM 22967</strain>
    </source>
</reference>
<organism evidence="9 10">
    <name type="scientific">Calidifontibacter indicus</name>
    <dbReference type="NCBI Taxonomy" id="419650"/>
    <lineage>
        <taxon>Bacteria</taxon>
        <taxon>Bacillati</taxon>
        <taxon>Actinomycetota</taxon>
        <taxon>Actinomycetes</taxon>
        <taxon>Micrococcales</taxon>
        <taxon>Dermacoccaceae</taxon>
        <taxon>Calidifontibacter</taxon>
    </lineage>
</organism>
<dbReference type="PANTHER" id="PTHR10578:SF107">
    <property type="entry name" value="2-HYDROXYACID OXIDASE 1"/>
    <property type="match status" value="1"/>
</dbReference>
<dbReference type="InterPro" id="IPR000262">
    <property type="entry name" value="FMN-dep_DH"/>
</dbReference>
<dbReference type="GO" id="GO:0010181">
    <property type="term" value="F:FMN binding"/>
    <property type="evidence" value="ECO:0007669"/>
    <property type="project" value="InterPro"/>
</dbReference>
<dbReference type="PROSITE" id="PS51349">
    <property type="entry name" value="FMN_HYDROXY_ACID_DH_2"/>
    <property type="match status" value="1"/>
</dbReference>
<feature type="binding site" evidence="7">
    <location>
        <position position="251"/>
    </location>
    <ligand>
        <name>glyoxylate</name>
        <dbReference type="ChEBI" id="CHEBI:36655"/>
    </ligand>
</feature>
<dbReference type="Gene3D" id="3.20.20.70">
    <property type="entry name" value="Aldolase class I"/>
    <property type="match status" value="1"/>
</dbReference>
<feature type="binding site" evidence="7">
    <location>
        <position position="129"/>
    </location>
    <ligand>
        <name>FMN</name>
        <dbReference type="ChEBI" id="CHEBI:58210"/>
    </ligand>
</feature>
<dbReference type="Pfam" id="PF01070">
    <property type="entry name" value="FMN_dh"/>
    <property type="match status" value="1"/>
</dbReference>
<dbReference type="AlphaFoldDB" id="A0A3D9UPM9"/>
<comment type="similarity">
    <text evidence="5">Belongs to the FMN-dependent alpha-hydroxy acid dehydrogenase family.</text>
</comment>
<keyword evidence="3 7" id="KW-0288">FMN</keyword>
<protein>
    <submittedName>
        <fullName evidence="9">4-hydroxymandelate oxidase</fullName>
    </submittedName>
</protein>
<comment type="caution">
    <text evidence="9">The sequence shown here is derived from an EMBL/GenBank/DDBJ whole genome shotgun (WGS) entry which is preliminary data.</text>
</comment>
<dbReference type="GO" id="GO:0016491">
    <property type="term" value="F:oxidoreductase activity"/>
    <property type="evidence" value="ECO:0007669"/>
    <property type="project" value="UniProtKB-KW"/>
</dbReference>
<dbReference type="PIRSF" id="PIRSF000138">
    <property type="entry name" value="Al-hdrx_acd_dh"/>
    <property type="match status" value="1"/>
</dbReference>
<feature type="binding site" evidence="7">
    <location>
        <position position="27"/>
    </location>
    <ligand>
        <name>glyoxylate</name>
        <dbReference type="ChEBI" id="CHEBI:36655"/>
    </ligand>
</feature>
<dbReference type="CDD" id="cd02809">
    <property type="entry name" value="alpha_hydroxyacid_oxid_FMN"/>
    <property type="match status" value="1"/>
</dbReference>
<evidence type="ECO:0000256" key="1">
    <source>
        <dbReference type="ARBA" id="ARBA00001917"/>
    </source>
</evidence>
<dbReference type="InterPro" id="IPR013785">
    <property type="entry name" value="Aldolase_TIM"/>
</dbReference>
<feature type="binding site" evidence="7">
    <location>
        <begin position="305"/>
        <end position="306"/>
    </location>
    <ligand>
        <name>FMN</name>
        <dbReference type="ChEBI" id="CHEBI:58210"/>
    </ligand>
</feature>
<feature type="active site" description="Proton acceptor" evidence="6">
    <location>
        <position position="251"/>
    </location>
</feature>
<feature type="domain" description="FMN hydroxy acid dehydrogenase" evidence="8">
    <location>
        <begin position="1"/>
        <end position="355"/>
    </location>
</feature>
<dbReference type="InterPro" id="IPR012133">
    <property type="entry name" value="Alpha-hydoxy_acid_DH_FMN"/>
</dbReference>
<keyword evidence="2 7" id="KW-0285">Flavoprotein</keyword>
<feature type="binding site" evidence="7">
    <location>
        <begin position="79"/>
        <end position="81"/>
    </location>
    <ligand>
        <name>FMN</name>
        <dbReference type="ChEBI" id="CHEBI:58210"/>
    </ligand>
</feature>
<evidence type="ECO:0000313" key="10">
    <source>
        <dbReference type="Proteomes" id="UP000256253"/>
    </source>
</evidence>
<evidence type="ECO:0000313" key="9">
    <source>
        <dbReference type="EMBL" id="REF31402.1"/>
    </source>
</evidence>
<feature type="binding site" evidence="7">
    <location>
        <position position="227"/>
    </location>
    <ligand>
        <name>FMN</name>
        <dbReference type="ChEBI" id="CHEBI:58210"/>
    </ligand>
</feature>